<dbReference type="InterPro" id="IPR025668">
    <property type="entry name" value="Tnp_DDE_dom"/>
</dbReference>
<evidence type="ECO:0000313" key="2">
    <source>
        <dbReference type="EMBL" id="MBA9076263.1"/>
    </source>
</evidence>
<reference evidence="2 3" key="1">
    <citation type="submission" date="2020-08" db="EMBL/GenBank/DDBJ databases">
        <title>Genomic Encyclopedia of Type Strains, Phase IV (KMG-IV): sequencing the most valuable type-strain genomes for metagenomic binning, comparative biology and taxonomic classification.</title>
        <authorList>
            <person name="Goeker M."/>
        </authorList>
    </citation>
    <scope>NUCLEOTIDE SEQUENCE [LARGE SCALE GENOMIC DNA]</scope>
    <source>
        <strain evidence="2 3">DSM 29854</strain>
    </source>
</reference>
<gene>
    <name evidence="2" type="ORF">FHS90_000967</name>
</gene>
<accession>A0A839GFD8</accession>
<keyword evidence="3" id="KW-1185">Reference proteome</keyword>
<feature type="domain" description="Transposase DDE" evidence="1">
    <location>
        <begin position="47"/>
        <end position="131"/>
    </location>
</feature>
<protein>
    <submittedName>
        <fullName evidence="2">Putative transposase</fullName>
    </submittedName>
</protein>
<dbReference type="PANTHER" id="PTHR30007:SF1">
    <property type="entry name" value="BLR1914 PROTEIN"/>
    <property type="match status" value="1"/>
</dbReference>
<dbReference type="PANTHER" id="PTHR30007">
    <property type="entry name" value="PHP DOMAIN PROTEIN"/>
    <property type="match status" value="1"/>
</dbReference>
<sequence length="132" mass="14783">MTNSEIFFSDAAVDALGNPLRIVLTAGQRGDATQAQGLVDGNRPGAVLADRGYDSDTFLGYVRELGAEAVVPSKRNRLQQREIDENLYRDRNKVECFFNKLKAYRRVATRYEKTADCFAAFIYLASAMILLH</sequence>
<dbReference type="EMBL" id="JACJIQ010000003">
    <property type="protein sequence ID" value="MBA9076263.1"/>
    <property type="molecule type" value="Genomic_DNA"/>
</dbReference>
<comment type="caution">
    <text evidence="2">The sequence shown here is derived from an EMBL/GenBank/DDBJ whole genome shotgun (WGS) entry which is preliminary data.</text>
</comment>
<evidence type="ECO:0000259" key="1">
    <source>
        <dbReference type="Pfam" id="PF13586"/>
    </source>
</evidence>
<name>A0A839GFD8_9BACT</name>
<dbReference type="NCBIfam" id="NF033580">
    <property type="entry name" value="transpos_IS5_3"/>
    <property type="match status" value="1"/>
</dbReference>
<dbReference type="AlphaFoldDB" id="A0A839GFD8"/>
<dbReference type="Proteomes" id="UP000563094">
    <property type="component" value="Unassembled WGS sequence"/>
</dbReference>
<evidence type="ECO:0000313" key="3">
    <source>
        <dbReference type="Proteomes" id="UP000563094"/>
    </source>
</evidence>
<organism evidence="2 3">
    <name type="scientific">Rufibacter quisquiliarum</name>
    <dbReference type="NCBI Taxonomy" id="1549639"/>
    <lineage>
        <taxon>Bacteria</taxon>
        <taxon>Pseudomonadati</taxon>
        <taxon>Bacteroidota</taxon>
        <taxon>Cytophagia</taxon>
        <taxon>Cytophagales</taxon>
        <taxon>Hymenobacteraceae</taxon>
        <taxon>Rufibacter</taxon>
    </lineage>
</organism>
<dbReference type="Pfam" id="PF13586">
    <property type="entry name" value="DDE_Tnp_1_2"/>
    <property type="match status" value="1"/>
</dbReference>
<proteinExistence type="predicted"/>
<dbReference type="RefSeq" id="WP_182512085.1">
    <property type="nucleotide sequence ID" value="NZ_JACJIQ010000003.1"/>
</dbReference>